<dbReference type="Gene3D" id="1.10.510.10">
    <property type="entry name" value="Transferase(Phosphotransferase) domain 1"/>
    <property type="match status" value="1"/>
</dbReference>
<comment type="catalytic activity">
    <reaction evidence="7">
        <text>L-threonyl-[protein] + ATP = O-phospho-L-threonyl-[protein] + ADP + H(+)</text>
        <dbReference type="Rhea" id="RHEA:46608"/>
        <dbReference type="Rhea" id="RHEA-COMP:11060"/>
        <dbReference type="Rhea" id="RHEA-COMP:11605"/>
        <dbReference type="ChEBI" id="CHEBI:15378"/>
        <dbReference type="ChEBI" id="CHEBI:30013"/>
        <dbReference type="ChEBI" id="CHEBI:30616"/>
        <dbReference type="ChEBI" id="CHEBI:61977"/>
        <dbReference type="ChEBI" id="CHEBI:456216"/>
        <dbReference type="EC" id="2.7.11.1"/>
    </reaction>
</comment>
<dbReference type="SUPFAM" id="SSF56112">
    <property type="entry name" value="Protein kinase-like (PK-like)"/>
    <property type="match status" value="1"/>
</dbReference>
<evidence type="ECO:0000313" key="10">
    <source>
        <dbReference type="EMBL" id="TPP59838.1"/>
    </source>
</evidence>
<evidence type="ECO:0000259" key="9">
    <source>
        <dbReference type="PROSITE" id="PS50011"/>
    </source>
</evidence>
<dbReference type="EC" id="2.7.11.1" evidence="1"/>
<keyword evidence="5 10" id="KW-0418">Kinase</keyword>
<keyword evidence="3" id="KW-0808">Transferase</keyword>
<sequence>MDLLRQGKVLRLTALENIPATPIPCPELTDSFIQCISLPERMEDLNIHPRVSSRPSSENPPSDPVIVHGSVQKRVTNVGPWSANSGKKSDAFIKRLTRCFRIDNMILNQSYWTLFEAGDSKGTLLKICNQSSMKKFSDVFTPFRRRRLIKIGEGCFGEVFRCTARMQAPHDNERKRSVSSSSNEDLVAVKLIPVGGSVEFNGESQKSYNEVLSEVIIAKELTALSYGLHNQTDGFVQLKQVHLICGAFPSYLTKAWEKFADSKGSENDHPRIFPKDQVWLALETLFSGSALEDTVIPCPAARLSVLRQVALSLAVAECELYFEHRDLHWGNVLIRPINPNMFEQSDVCRFCDSEASLSTVNFRLDGRAFRVPTHGLRSSIIDFTLSRLEQGGGLVYVDLSTDPTLFESKGDYQFDVYRLMREHNRNQWKKFCPKTNVMWLNYLVKKLSSGRCAECKSDPKHSVCIKLLTLLESDLRELKYKSARDVVLMQSSFTDLQI</sequence>
<dbReference type="InterPro" id="IPR024604">
    <property type="entry name" value="GSG2_C"/>
</dbReference>
<dbReference type="GO" id="GO:0072354">
    <property type="term" value="F:histone H3T3 kinase activity"/>
    <property type="evidence" value="ECO:0007669"/>
    <property type="project" value="TreeGrafter"/>
</dbReference>
<evidence type="ECO:0000256" key="8">
    <source>
        <dbReference type="ARBA" id="ARBA00048679"/>
    </source>
</evidence>
<dbReference type="Proteomes" id="UP000316759">
    <property type="component" value="Unassembled WGS sequence"/>
</dbReference>
<dbReference type="PROSITE" id="PS50011">
    <property type="entry name" value="PROTEIN_KINASE_DOM"/>
    <property type="match status" value="1"/>
</dbReference>
<protein>
    <recommendedName>
        <fullName evidence="1">non-specific serine/threonine protein kinase</fullName>
        <ecNumber evidence="1">2.7.11.1</ecNumber>
    </recommendedName>
</protein>
<dbReference type="InterPro" id="IPR011009">
    <property type="entry name" value="Kinase-like_dom_sf"/>
</dbReference>
<dbReference type="Pfam" id="PF12330">
    <property type="entry name" value="Haspin_kinase"/>
    <property type="match status" value="1"/>
</dbReference>
<dbReference type="GO" id="GO:0005737">
    <property type="term" value="C:cytoplasm"/>
    <property type="evidence" value="ECO:0007669"/>
    <property type="project" value="TreeGrafter"/>
</dbReference>
<name>A0A504YPI0_FASGI</name>
<dbReference type="AlphaFoldDB" id="A0A504YPI0"/>
<dbReference type="PANTHER" id="PTHR24419">
    <property type="entry name" value="INTERLEUKIN-1 RECEPTOR-ASSOCIATED KINASE"/>
    <property type="match status" value="1"/>
</dbReference>
<dbReference type="InterPro" id="IPR000719">
    <property type="entry name" value="Prot_kinase_dom"/>
</dbReference>
<keyword evidence="6" id="KW-0067">ATP-binding</keyword>
<evidence type="ECO:0000313" key="11">
    <source>
        <dbReference type="Proteomes" id="UP000316759"/>
    </source>
</evidence>
<evidence type="ECO:0000256" key="2">
    <source>
        <dbReference type="ARBA" id="ARBA00022527"/>
    </source>
</evidence>
<evidence type="ECO:0000256" key="6">
    <source>
        <dbReference type="ARBA" id="ARBA00022840"/>
    </source>
</evidence>
<evidence type="ECO:0000256" key="5">
    <source>
        <dbReference type="ARBA" id="ARBA00022777"/>
    </source>
</evidence>
<dbReference type="GO" id="GO:0035556">
    <property type="term" value="P:intracellular signal transduction"/>
    <property type="evidence" value="ECO:0007669"/>
    <property type="project" value="TreeGrafter"/>
</dbReference>
<organism evidence="10 11">
    <name type="scientific">Fasciola gigantica</name>
    <name type="common">Giant liver fluke</name>
    <dbReference type="NCBI Taxonomy" id="46835"/>
    <lineage>
        <taxon>Eukaryota</taxon>
        <taxon>Metazoa</taxon>
        <taxon>Spiralia</taxon>
        <taxon>Lophotrochozoa</taxon>
        <taxon>Platyhelminthes</taxon>
        <taxon>Trematoda</taxon>
        <taxon>Digenea</taxon>
        <taxon>Plagiorchiida</taxon>
        <taxon>Echinostomata</taxon>
        <taxon>Echinostomatoidea</taxon>
        <taxon>Fasciolidae</taxon>
        <taxon>Fasciola</taxon>
    </lineage>
</organism>
<evidence type="ECO:0000256" key="1">
    <source>
        <dbReference type="ARBA" id="ARBA00012513"/>
    </source>
</evidence>
<proteinExistence type="predicted"/>
<dbReference type="GO" id="GO:0005634">
    <property type="term" value="C:nucleus"/>
    <property type="evidence" value="ECO:0007669"/>
    <property type="project" value="TreeGrafter"/>
</dbReference>
<gene>
    <name evidence="10" type="ORF">FGIG_07115</name>
</gene>
<dbReference type="Gene3D" id="3.30.200.20">
    <property type="entry name" value="Phosphorylase Kinase, domain 1"/>
    <property type="match status" value="1"/>
</dbReference>
<dbReference type="OrthoDB" id="6161556at2759"/>
<accession>A0A504YPI0</accession>
<keyword evidence="11" id="KW-1185">Reference proteome</keyword>
<evidence type="ECO:0000256" key="4">
    <source>
        <dbReference type="ARBA" id="ARBA00022741"/>
    </source>
</evidence>
<dbReference type="SMART" id="SM01331">
    <property type="entry name" value="DUF3635"/>
    <property type="match status" value="1"/>
</dbReference>
<keyword evidence="2" id="KW-0723">Serine/threonine-protein kinase</keyword>
<dbReference type="EMBL" id="SUNJ01010178">
    <property type="protein sequence ID" value="TPP59838.1"/>
    <property type="molecule type" value="Genomic_DNA"/>
</dbReference>
<keyword evidence="4" id="KW-0547">Nucleotide-binding</keyword>
<feature type="domain" description="Protein kinase" evidence="9">
    <location>
        <begin position="145"/>
        <end position="498"/>
    </location>
</feature>
<dbReference type="GO" id="GO:0005524">
    <property type="term" value="F:ATP binding"/>
    <property type="evidence" value="ECO:0007669"/>
    <property type="project" value="UniProtKB-KW"/>
</dbReference>
<comment type="catalytic activity">
    <reaction evidence="8">
        <text>L-seryl-[protein] + ATP = O-phospho-L-seryl-[protein] + ADP + H(+)</text>
        <dbReference type="Rhea" id="RHEA:17989"/>
        <dbReference type="Rhea" id="RHEA-COMP:9863"/>
        <dbReference type="Rhea" id="RHEA-COMP:11604"/>
        <dbReference type="ChEBI" id="CHEBI:15378"/>
        <dbReference type="ChEBI" id="CHEBI:29999"/>
        <dbReference type="ChEBI" id="CHEBI:30616"/>
        <dbReference type="ChEBI" id="CHEBI:83421"/>
        <dbReference type="ChEBI" id="CHEBI:456216"/>
        <dbReference type="EC" id="2.7.11.1"/>
    </reaction>
</comment>
<comment type="caution">
    <text evidence="10">The sequence shown here is derived from an EMBL/GenBank/DDBJ whole genome shotgun (WGS) entry which is preliminary data.</text>
</comment>
<reference evidence="10 11" key="1">
    <citation type="submission" date="2019-04" db="EMBL/GenBank/DDBJ databases">
        <title>Annotation for the trematode Fasciola gigantica.</title>
        <authorList>
            <person name="Choi Y.-J."/>
        </authorList>
    </citation>
    <scope>NUCLEOTIDE SEQUENCE [LARGE SCALE GENOMIC DNA]</scope>
    <source>
        <strain evidence="10">Uganda_cow_1</strain>
    </source>
</reference>
<evidence type="ECO:0000256" key="7">
    <source>
        <dbReference type="ARBA" id="ARBA00047899"/>
    </source>
</evidence>
<dbReference type="GO" id="GO:0000278">
    <property type="term" value="P:mitotic cell cycle"/>
    <property type="evidence" value="ECO:0007669"/>
    <property type="project" value="TreeGrafter"/>
</dbReference>
<evidence type="ECO:0000256" key="3">
    <source>
        <dbReference type="ARBA" id="ARBA00022679"/>
    </source>
</evidence>
<dbReference type="PANTHER" id="PTHR24419:SF18">
    <property type="entry name" value="SERINE_THREONINE-PROTEIN KINASE HASPIN"/>
    <property type="match status" value="1"/>
</dbReference>